<reference evidence="1" key="1">
    <citation type="submission" date="2020-11" db="EMBL/GenBank/DDBJ databases">
        <authorList>
            <consortium name="DOE Joint Genome Institute"/>
            <person name="Ahrendt S."/>
            <person name="Riley R."/>
            <person name="Andreopoulos W."/>
            <person name="Labutti K."/>
            <person name="Pangilinan J."/>
            <person name="Ruiz-Duenas F.J."/>
            <person name="Barrasa J.M."/>
            <person name="Sanchez-Garcia M."/>
            <person name="Camarero S."/>
            <person name="Miyauchi S."/>
            <person name="Serrano A."/>
            <person name="Linde D."/>
            <person name="Babiker R."/>
            <person name="Drula E."/>
            <person name="Ayuso-Fernandez I."/>
            <person name="Pacheco R."/>
            <person name="Padilla G."/>
            <person name="Ferreira P."/>
            <person name="Barriuso J."/>
            <person name="Kellner H."/>
            <person name="Castanera R."/>
            <person name="Alfaro M."/>
            <person name="Ramirez L."/>
            <person name="Pisabarro A.G."/>
            <person name="Kuo A."/>
            <person name="Tritt A."/>
            <person name="Lipzen A."/>
            <person name="He G."/>
            <person name="Yan M."/>
            <person name="Ng V."/>
            <person name="Cullen D."/>
            <person name="Martin F."/>
            <person name="Rosso M.-N."/>
            <person name="Henrissat B."/>
            <person name="Hibbett D."/>
            <person name="Martinez A.T."/>
            <person name="Grigoriev I.V."/>
        </authorList>
    </citation>
    <scope>NUCLEOTIDE SEQUENCE</scope>
    <source>
        <strain evidence="1">CBS 506.95</strain>
    </source>
</reference>
<protein>
    <submittedName>
        <fullName evidence="1">Uncharacterized protein</fullName>
    </submittedName>
</protein>
<accession>A0A9P6EUG9</accession>
<dbReference type="SUPFAM" id="SSF50494">
    <property type="entry name" value="Trypsin-like serine proteases"/>
    <property type="match status" value="1"/>
</dbReference>
<dbReference type="EMBL" id="MU157824">
    <property type="protein sequence ID" value="KAF9535581.1"/>
    <property type="molecule type" value="Genomic_DNA"/>
</dbReference>
<evidence type="ECO:0000313" key="2">
    <source>
        <dbReference type="Proteomes" id="UP000807306"/>
    </source>
</evidence>
<organism evidence="1 2">
    <name type="scientific">Crepidotus variabilis</name>
    <dbReference type="NCBI Taxonomy" id="179855"/>
    <lineage>
        <taxon>Eukaryota</taxon>
        <taxon>Fungi</taxon>
        <taxon>Dikarya</taxon>
        <taxon>Basidiomycota</taxon>
        <taxon>Agaricomycotina</taxon>
        <taxon>Agaricomycetes</taxon>
        <taxon>Agaricomycetidae</taxon>
        <taxon>Agaricales</taxon>
        <taxon>Agaricineae</taxon>
        <taxon>Crepidotaceae</taxon>
        <taxon>Crepidotus</taxon>
    </lineage>
</organism>
<name>A0A9P6EUG9_9AGAR</name>
<dbReference type="AlphaFoldDB" id="A0A9P6EUG9"/>
<gene>
    <name evidence="1" type="ORF">CPB83DRAFT_20643</name>
</gene>
<dbReference type="OrthoDB" id="10054765at2759"/>
<evidence type="ECO:0000313" key="1">
    <source>
        <dbReference type="EMBL" id="KAF9535581.1"/>
    </source>
</evidence>
<comment type="caution">
    <text evidence="1">The sequence shown here is derived from an EMBL/GenBank/DDBJ whole genome shotgun (WGS) entry which is preliminary data.</text>
</comment>
<proteinExistence type="predicted"/>
<sequence length="169" mass="18426">MGAKRSFEPQQSGSFVVTGGLNSLEVFPVSKVLSALPRSDLLLLSCSLPEAQPKTKPLPNSDTNWRPWVGDSLDRWEYGTVVGYRDFAGGETHPGTYDALSHLFFTPIPTAGSSGGPIIDKETGAVVGVILGSRMNNRVEGMLGWACPLRPSLRCLHYLDLKARNKMFF</sequence>
<dbReference type="InterPro" id="IPR009003">
    <property type="entry name" value="Peptidase_S1_PA"/>
</dbReference>
<dbReference type="Proteomes" id="UP000807306">
    <property type="component" value="Unassembled WGS sequence"/>
</dbReference>
<keyword evidence="2" id="KW-1185">Reference proteome</keyword>